<dbReference type="EMBL" id="RZUH01000004">
    <property type="protein sequence ID" value="KAA8828188.1"/>
    <property type="molecule type" value="Genomic_DNA"/>
</dbReference>
<dbReference type="RefSeq" id="WP_150379355.1">
    <property type="nucleotide sequence ID" value="NZ_RZUH01000004.1"/>
</dbReference>
<evidence type="ECO:0000313" key="1">
    <source>
        <dbReference type="EMBL" id="KAA8828188.1"/>
    </source>
</evidence>
<comment type="caution">
    <text evidence="1">The sequence shown here is derived from an EMBL/GenBank/DDBJ whole genome shotgun (WGS) entry which is preliminary data.</text>
</comment>
<gene>
    <name evidence="1" type="ORF">EMO91_07035</name>
</gene>
<evidence type="ECO:0000313" key="2">
    <source>
        <dbReference type="Proteomes" id="UP000410049"/>
    </source>
</evidence>
<accession>A0A5M9ZKZ0</accession>
<name>A0A5M9ZKZ0_9BIFI</name>
<sequence>MTDIRLFEAGRGRIAVLRAGASVGVLERARIGVRRMWMATRPDGSRGVFAARRDAVAWLARR</sequence>
<proteinExistence type="predicted"/>
<organism evidence="1 2">
    <name type="scientific">Bifidobacterium myosotis</name>
    <dbReference type="NCBI Taxonomy" id="1630166"/>
    <lineage>
        <taxon>Bacteria</taxon>
        <taxon>Bacillati</taxon>
        <taxon>Actinomycetota</taxon>
        <taxon>Actinomycetes</taxon>
        <taxon>Bifidobacteriales</taxon>
        <taxon>Bifidobacteriaceae</taxon>
        <taxon>Bifidobacterium</taxon>
    </lineage>
</organism>
<dbReference type="AlphaFoldDB" id="A0A5M9ZKZ0"/>
<dbReference type="Proteomes" id="UP000410049">
    <property type="component" value="Unassembled WGS sequence"/>
</dbReference>
<protein>
    <submittedName>
        <fullName evidence="1">Uncharacterized protein</fullName>
    </submittedName>
</protein>
<reference evidence="1 2" key="1">
    <citation type="journal article" date="2019" name="Syst. Appl. Microbiol.">
        <title>Characterization of Bifidobacterium species in feaces of the Egyptian fruit bat: Description of B. vespertilionis sp. nov. and B. rousetti sp. nov.</title>
        <authorList>
            <person name="Modesto M."/>
            <person name="Satti M."/>
            <person name="Watanabe K."/>
            <person name="Puglisi E."/>
            <person name="Morelli L."/>
            <person name="Huang C.-H."/>
            <person name="Liou J.-S."/>
            <person name="Miyashita M."/>
            <person name="Tamura T."/>
            <person name="Saito S."/>
            <person name="Mori K."/>
            <person name="Huang L."/>
            <person name="Sciavilla P."/>
            <person name="Sandri C."/>
            <person name="Spiezio C."/>
            <person name="Vitali F."/>
            <person name="Cavalieri D."/>
            <person name="Perpetuini G."/>
            <person name="Tofalo R."/>
            <person name="Bonetti A."/>
            <person name="Arita M."/>
            <person name="Mattarelli P."/>
        </authorList>
    </citation>
    <scope>NUCLEOTIDE SEQUENCE [LARGE SCALE GENOMIC DNA]</scope>
    <source>
        <strain evidence="1 2">RST17</strain>
    </source>
</reference>